<dbReference type="EnsemblPlants" id="AVESA.00010b.r2.4DG0792990.1">
    <property type="protein sequence ID" value="AVESA.00010b.r2.4DG0792990.1.CDS"/>
    <property type="gene ID" value="AVESA.00010b.r2.4DG0792990"/>
</dbReference>
<evidence type="ECO:0000313" key="1">
    <source>
        <dbReference type="EnsemblPlants" id="AVESA.00010b.r2.4DG0792990.1.CDS"/>
    </source>
</evidence>
<name>A0ACD5XCL2_AVESA</name>
<reference evidence="1" key="1">
    <citation type="submission" date="2021-05" db="EMBL/GenBank/DDBJ databases">
        <authorList>
            <person name="Scholz U."/>
            <person name="Mascher M."/>
            <person name="Fiebig A."/>
        </authorList>
    </citation>
    <scope>NUCLEOTIDE SEQUENCE [LARGE SCALE GENOMIC DNA]</scope>
</reference>
<keyword evidence="2" id="KW-1185">Reference proteome</keyword>
<organism evidence="1 2">
    <name type="scientific">Avena sativa</name>
    <name type="common">Oat</name>
    <dbReference type="NCBI Taxonomy" id="4498"/>
    <lineage>
        <taxon>Eukaryota</taxon>
        <taxon>Viridiplantae</taxon>
        <taxon>Streptophyta</taxon>
        <taxon>Embryophyta</taxon>
        <taxon>Tracheophyta</taxon>
        <taxon>Spermatophyta</taxon>
        <taxon>Magnoliopsida</taxon>
        <taxon>Liliopsida</taxon>
        <taxon>Poales</taxon>
        <taxon>Poaceae</taxon>
        <taxon>BOP clade</taxon>
        <taxon>Pooideae</taxon>
        <taxon>Poodae</taxon>
        <taxon>Poeae</taxon>
        <taxon>Poeae Chloroplast Group 1 (Aveneae type)</taxon>
        <taxon>Aveninae</taxon>
        <taxon>Avena</taxon>
    </lineage>
</organism>
<protein>
    <submittedName>
        <fullName evidence="1">Uncharacterized protein</fullName>
    </submittedName>
</protein>
<dbReference type="Proteomes" id="UP001732700">
    <property type="component" value="Chromosome 4D"/>
</dbReference>
<sequence>MGDLACDSERVPMEGHDSSFICEDDKVLLEEALPPARQTLCSCGELHHSQDGTHEQCMNGDSVENEVDISGSPSSGIKRGKGSGGNFQGVSECSEPKESSTSERSPSFLSSVRLVSAMKGGRERSGEASPTEVRRVKWAPDVYDPPVTSVDHSVKSLQQRPRSRRKEKNKQKHKKKRKSRGNGKNSGVHDTVHIPPALEVPGPSSTDDCDLEPEVLDYDTGGGGQESGHEMLDEATSSHQGPFYSPKT</sequence>
<proteinExistence type="predicted"/>
<reference evidence="1" key="2">
    <citation type="submission" date="2025-09" db="UniProtKB">
        <authorList>
            <consortium name="EnsemblPlants"/>
        </authorList>
    </citation>
    <scope>IDENTIFICATION</scope>
</reference>
<evidence type="ECO:0000313" key="2">
    <source>
        <dbReference type="Proteomes" id="UP001732700"/>
    </source>
</evidence>
<accession>A0ACD5XCL2</accession>